<dbReference type="Proteomes" id="UP000222611">
    <property type="component" value="Segment"/>
</dbReference>
<keyword evidence="2" id="KW-1185">Reference proteome</keyword>
<evidence type="ECO:0000313" key="1">
    <source>
        <dbReference type="EMBL" id="APD19876.1"/>
    </source>
</evidence>
<name>A0A1J0MFH9_9CAUD</name>
<protein>
    <recommendedName>
        <fullName evidence="3">Minor structural protein</fullName>
    </recommendedName>
</protein>
<reference evidence="1 2" key="1">
    <citation type="submission" date="2016-09" db="EMBL/GenBank/DDBJ databases">
        <title>Whole-genome sequencing of Staphylococcus pseudintermedius phages.</title>
        <authorList>
            <person name="Breteau M."/>
            <person name="Kot W."/>
            <person name="Vogensen F.K."/>
            <person name="Moodley A."/>
            <person name="Wellington E.M.H."/>
            <person name="Hodgson D.A."/>
        </authorList>
    </citation>
    <scope>NUCLEOTIDE SEQUENCE [LARGE SCALE GENOMIC DNA]</scope>
</reference>
<evidence type="ECO:0000313" key="2">
    <source>
        <dbReference type="Proteomes" id="UP000222611"/>
    </source>
</evidence>
<organism evidence="1 2">
    <name type="scientific">Staphylococcus phage SpT152</name>
    <dbReference type="NCBI Taxonomy" id="1913446"/>
    <lineage>
        <taxon>Viruses</taxon>
        <taxon>Duplodnaviria</taxon>
        <taxon>Heunggongvirae</taxon>
        <taxon>Uroviricota</taxon>
        <taxon>Caudoviricetes</taxon>
        <taxon>Coventryvirus</taxon>
        <taxon>Coventryvirus SpT152</taxon>
    </lineage>
</organism>
<accession>A0A1J0MFH9</accession>
<gene>
    <name evidence="1" type="ORF">SpT152_061</name>
</gene>
<proteinExistence type="predicted"/>
<dbReference type="EMBL" id="KX827369">
    <property type="protein sequence ID" value="APD19876.1"/>
    <property type="molecule type" value="Genomic_DNA"/>
</dbReference>
<evidence type="ECO:0008006" key="3">
    <source>
        <dbReference type="Google" id="ProtNLM"/>
    </source>
</evidence>
<sequence length="230" mass="25726">MAEITKARTLTYDGEEVYARSHIDVVDGLDKSKLLTDEQKQKLENFNADAIDVATPSKNGLMSAQDKTKLDSLKQFNPDTLTNATTQKAGLMSAEDKQKLDELKTNSNEYDKGISGGSASNIIIESNVNRWPNNTQVVNLSKKVSECKNGVILVWRSDTEDDYYHYQYVPKYHVSAHSTTKIVHLIPTNSANEFCTKTVIVKDNSITGTADNHNRATNANKVRLHEILEY</sequence>